<keyword evidence="1" id="KW-0472">Membrane</keyword>
<accession>A0AAV4RRU1</accession>
<comment type="caution">
    <text evidence="2">The sequence shown here is derived from an EMBL/GenBank/DDBJ whole genome shotgun (WGS) entry which is preliminary data.</text>
</comment>
<evidence type="ECO:0000313" key="3">
    <source>
        <dbReference type="Proteomes" id="UP001054945"/>
    </source>
</evidence>
<protein>
    <recommendedName>
        <fullName evidence="4">Secreted protein</fullName>
    </recommendedName>
</protein>
<keyword evidence="1" id="KW-1133">Transmembrane helix</keyword>
<dbReference type="AlphaFoldDB" id="A0AAV4RRU1"/>
<keyword evidence="3" id="KW-1185">Reference proteome</keyword>
<proteinExistence type="predicted"/>
<dbReference type="Proteomes" id="UP001054945">
    <property type="component" value="Unassembled WGS sequence"/>
</dbReference>
<organism evidence="2 3">
    <name type="scientific">Caerostris extrusa</name>
    <name type="common">Bark spider</name>
    <name type="synonym">Caerostris bankana</name>
    <dbReference type="NCBI Taxonomy" id="172846"/>
    <lineage>
        <taxon>Eukaryota</taxon>
        <taxon>Metazoa</taxon>
        <taxon>Ecdysozoa</taxon>
        <taxon>Arthropoda</taxon>
        <taxon>Chelicerata</taxon>
        <taxon>Arachnida</taxon>
        <taxon>Araneae</taxon>
        <taxon>Araneomorphae</taxon>
        <taxon>Entelegynae</taxon>
        <taxon>Araneoidea</taxon>
        <taxon>Araneidae</taxon>
        <taxon>Caerostris</taxon>
    </lineage>
</organism>
<gene>
    <name evidence="2" type="ORF">CEXT_203831</name>
</gene>
<reference evidence="2 3" key="1">
    <citation type="submission" date="2021-06" db="EMBL/GenBank/DDBJ databases">
        <title>Caerostris extrusa draft genome.</title>
        <authorList>
            <person name="Kono N."/>
            <person name="Arakawa K."/>
        </authorList>
    </citation>
    <scope>NUCLEOTIDE SEQUENCE [LARGE SCALE GENOMIC DNA]</scope>
</reference>
<dbReference type="EMBL" id="BPLR01008325">
    <property type="protein sequence ID" value="GIY23864.1"/>
    <property type="molecule type" value="Genomic_DNA"/>
</dbReference>
<name>A0AAV4RRU1_CAEEX</name>
<evidence type="ECO:0000256" key="1">
    <source>
        <dbReference type="SAM" id="Phobius"/>
    </source>
</evidence>
<evidence type="ECO:0008006" key="4">
    <source>
        <dbReference type="Google" id="ProtNLM"/>
    </source>
</evidence>
<keyword evidence="1" id="KW-0812">Transmembrane</keyword>
<sequence>MGQLSLADSTLAVIPRSLFLFLCVFVFTARQHHSWKPSCFSSCVRVFEFLSICSKLFSKAFQQSRRNVTGTSSKCEYGTHRRLQETLYGDLEEYRELHMGTFMWHINQEMLDSRRIKCES</sequence>
<feature type="transmembrane region" description="Helical" evidence="1">
    <location>
        <begin position="12"/>
        <end position="29"/>
    </location>
</feature>
<evidence type="ECO:0000313" key="2">
    <source>
        <dbReference type="EMBL" id="GIY23864.1"/>
    </source>
</evidence>